<evidence type="ECO:0000259" key="1">
    <source>
        <dbReference type="Pfam" id="PF13847"/>
    </source>
</evidence>
<feature type="domain" description="Methyltransferase" evidence="1">
    <location>
        <begin position="67"/>
        <end position="168"/>
    </location>
</feature>
<protein>
    <submittedName>
        <fullName evidence="2">Methyltransferase type 11</fullName>
    </submittedName>
</protein>
<proteinExistence type="predicted"/>
<dbReference type="OrthoDB" id="1143568at2"/>
<keyword evidence="2" id="KW-0808">Transferase</keyword>
<dbReference type="Gene3D" id="3.40.50.150">
    <property type="entry name" value="Vaccinia Virus protein VP39"/>
    <property type="match status" value="1"/>
</dbReference>
<dbReference type="SUPFAM" id="SSF53335">
    <property type="entry name" value="S-adenosyl-L-methionine-dependent methyltransferases"/>
    <property type="match status" value="1"/>
</dbReference>
<keyword evidence="2" id="KW-0489">Methyltransferase</keyword>
<gene>
    <name evidence="2" type="ORF">Gilli_0997</name>
</gene>
<reference evidence="3" key="1">
    <citation type="journal article" date="2012" name="Stand. Genomic Sci.">
        <title>Genome sequence of the Antarctic rhodopsins-containing flavobacterium Gillisia limnaea type strain (R-8282(T)).</title>
        <authorList>
            <person name="Riedel T."/>
            <person name="Held B."/>
            <person name="Nolan M."/>
            <person name="Lucas S."/>
            <person name="Lapidus A."/>
            <person name="Tice H."/>
            <person name="Del Rio T.G."/>
            <person name="Cheng J.F."/>
            <person name="Han C."/>
            <person name="Tapia R."/>
            <person name="Goodwin L.A."/>
            <person name="Pitluck S."/>
            <person name="Liolios K."/>
            <person name="Mavromatis K."/>
            <person name="Pagani I."/>
            <person name="Ivanova N."/>
            <person name="Mikhailova N."/>
            <person name="Pati A."/>
            <person name="Chen A."/>
            <person name="Palaniappan K."/>
            <person name="Land M."/>
            <person name="Rohde M."/>
            <person name="Tindall B.J."/>
            <person name="Detter J.C."/>
            <person name="Goker M."/>
            <person name="Bristow J."/>
            <person name="Eisen J.A."/>
            <person name="Markowitz V."/>
            <person name="Hugenholtz P."/>
            <person name="Kyrpides N.C."/>
            <person name="Klenk H.P."/>
            <person name="Woyke T."/>
        </authorList>
    </citation>
    <scope>NUCLEOTIDE SEQUENCE [LARGE SCALE GENOMIC DNA]</scope>
    <source>
        <strain evidence="3">DSM 15749 / LMG 21470 / R-8282</strain>
    </source>
</reference>
<dbReference type="eggNOG" id="COG2890">
    <property type="taxonomic scope" value="Bacteria"/>
</dbReference>
<accession>H2BUM7</accession>
<dbReference type="RefSeq" id="WP_006988004.1">
    <property type="nucleotide sequence ID" value="NZ_JH594606.1"/>
</dbReference>
<organism evidence="2 3">
    <name type="scientific">Gillisia limnaea (strain DSM 15749 / LMG 21470 / R-8282)</name>
    <dbReference type="NCBI Taxonomy" id="865937"/>
    <lineage>
        <taxon>Bacteria</taxon>
        <taxon>Pseudomonadati</taxon>
        <taxon>Bacteroidota</taxon>
        <taxon>Flavobacteriia</taxon>
        <taxon>Flavobacteriales</taxon>
        <taxon>Flavobacteriaceae</taxon>
        <taxon>Gillisia</taxon>
    </lineage>
</organism>
<dbReference type="STRING" id="865937.Gilli_0997"/>
<evidence type="ECO:0000313" key="2">
    <source>
        <dbReference type="EMBL" id="EHQ01682.1"/>
    </source>
</evidence>
<name>H2BUM7_GILLR</name>
<sequence length="245" mass="27823">MKKQDSYKEDIDVFGKAIAGYFHEKDETEIIVHSPDFDDDEIPVPYLFRSFKEMPPLEKEALKNCAGKVLDAGCGAGSHSLYLQNERNLEVTAIDTSKGAIEICKLRGIKDVRNIDYFSLKNVKFDTILLLMNGTGIIGKLSNLDDFFQHTKKLLNKDGKVLIDSSDLSYLFDKEEDGGIWVDLEAPYYGELQFSISYKGETSTEFNWLYLDFDTLELAAAKNGFTCKMLKKGEHYDYLAELSIK</sequence>
<dbReference type="Pfam" id="PF13847">
    <property type="entry name" value="Methyltransf_31"/>
    <property type="match status" value="1"/>
</dbReference>
<dbReference type="InterPro" id="IPR029063">
    <property type="entry name" value="SAM-dependent_MTases_sf"/>
</dbReference>
<dbReference type="AlphaFoldDB" id="H2BUM7"/>
<dbReference type="CDD" id="cd02440">
    <property type="entry name" value="AdoMet_MTases"/>
    <property type="match status" value="1"/>
</dbReference>
<dbReference type="HOGENOM" id="CLU_071501_0_0_10"/>
<dbReference type="InterPro" id="IPR025714">
    <property type="entry name" value="Methyltranfer_dom"/>
</dbReference>
<dbReference type="GO" id="GO:0032259">
    <property type="term" value="P:methylation"/>
    <property type="evidence" value="ECO:0007669"/>
    <property type="project" value="UniProtKB-KW"/>
</dbReference>
<dbReference type="GO" id="GO:0008168">
    <property type="term" value="F:methyltransferase activity"/>
    <property type="evidence" value="ECO:0007669"/>
    <property type="project" value="UniProtKB-KW"/>
</dbReference>
<evidence type="ECO:0000313" key="3">
    <source>
        <dbReference type="Proteomes" id="UP000003844"/>
    </source>
</evidence>
<dbReference type="EMBL" id="JH594606">
    <property type="protein sequence ID" value="EHQ01682.1"/>
    <property type="molecule type" value="Genomic_DNA"/>
</dbReference>
<keyword evidence="3" id="KW-1185">Reference proteome</keyword>
<dbReference type="Proteomes" id="UP000003844">
    <property type="component" value="Unassembled WGS sequence"/>
</dbReference>